<dbReference type="KEGG" id="more:E1B28_005293"/>
<proteinExistence type="predicted"/>
<evidence type="ECO:0000313" key="2">
    <source>
        <dbReference type="EMBL" id="KAG7097985.1"/>
    </source>
</evidence>
<dbReference type="RefSeq" id="XP_043014455.1">
    <property type="nucleotide sequence ID" value="XM_043149847.1"/>
</dbReference>
<dbReference type="OrthoDB" id="2953266at2759"/>
<sequence length="333" mass="37641">MLWIDSQRGSLIRGMEGPECDTEDLRPVYVRTPSSSVELLQGDVYWRYLSQLPLDKEFDRMVLCALEEMSGHWESAANYKSEFSIVISASTLSTIAAGSVTWKVFGGCLSHGVVMPNGTQRFSLNGDSNNLWFGLETNSRKNDEAWLSQASSVFHQLGISLDQKADLYDYKSIFPDVQLFGNIDESDTFRKQRSGVPAIYIFLLCFDLSSSPLHYWSYDKTGKTCISDKTCQHLGLPNTNITQSVKISQQCCWSTETYKNIHKWQVDRGFDPTTAKFACYLGYPIFEALHPEPSQFEELDKENEGDSPPDPSSHSTEPIQGRARLNSIIIFFL</sequence>
<comment type="caution">
    <text evidence="2">The sequence shown here is derived from an EMBL/GenBank/DDBJ whole genome shotgun (WGS) entry which is preliminary data.</text>
</comment>
<dbReference type="Proteomes" id="UP001049176">
    <property type="component" value="Chromosome 2"/>
</dbReference>
<dbReference type="AlphaFoldDB" id="A0A9P7V0J6"/>
<keyword evidence="3" id="KW-1185">Reference proteome</keyword>
<name>A0A9P7V0J6_9AGAR</name>
<dbReference type="GeneID" id="66074369"/>
<dbReference type="EMBL" id="CM032182">
    <property type="protein sequence ID" value="KAG7097985.1"/>
    <property type="molecule type" value="Genomic_DNA"/>
</dbReference>
<gene>
    <name evidence="2" type="ORF">E1B28_005293</name>
</gene>
<organism evidence="2 3">
    <name type="scientific">Marasmius oreades</name>
    <name type="common">fairy-ring Marasmius</name>
    <dbReference type="NCBI Taxonomy" id="181124"/>
    <lineage>
        <taxon>Eukaryota</taxon>
        <taxon>Fungi</taxon>
        <taxon>Dikarya</taxon>
        <taxon>Basidiomycota</taxon>
        <taxon>Agaricomycotina</taxon>
        <taxon>Agaricomycetes</taxon>
        <taxon>Agaricomycetidae</taxon>
        <taxon>Agaricales</taxon>
        <taxon>Marasmiineae</taxon>
        <taxon>Marasmiaceae</taxon>
        <taxon>Marasmius</taxon>
    </lineage>
</organism>
<feature type="region of interest" description="Disordered" evidence="1">
    <location>
        <begin position="296"/>
        <end position="319"/>
    </location>
</feature>
<evidence type="ECO:0000313" key="3">
    <source>
        <dbReference type="Proteomes" id="UP001049176"/>
    </source>
</evidence>
<reference evidence="2" key="1">
    <citation type="journal article" date="2021" name="Genome Biol. Evol.">
        <title>The assembled and annotated genome of the fairy-ring fungus Marasmius oreades.</title>
        <authorList>
            <person name="Hiltunen M."/>
            <person name="Ament-Velasquez S.L."/>
            <person name="Johannesson H."/>
        </authorList>
    </citation>
    <scope>NUCLEOTIDE SEQUENCE</scope>
    <source>
        <strain evidence="2">03SP1</strain>
    </source>
</reference>
<feature type="compositionally biased region" description="Acidic residues" evidence="1">
    <location>
        <begin position="296"/>
        <end position="307"/>
    </location>
</feature>
<accession>A0A9P7V0J6</accession>
<evidence type="ECO:0000256" key="1">
    <source>
        <dbReference type="SAM" id="MobiDB-lite"/>
    </source>
</evidence>
<protein>
    <submittedName>
        <fullName evidence="2">Uncharacterized protein</fullName>
    </submittedName>
</protein>